<sequence length="229" mass="27387">MNGNTRKAPRNICETQMKMGRQILKQTTRKAARKLLKKVPHMRPGNFYSGLNWWDYIHSLPENMRQEVIDKAAGPMLERCVRKYSQDGGAVPTIKFQDYGALFLKRKDGSIWTSLYFKTNYVRKKRPKMELTYFDYKTKEFKQKPHSPNMVWYVLFDKNGRDYVSMEDSSYKDAEKAMKTNTVEIYDLKDYKNHLELYEAIKKPGVKPFYTKKWFKHWYEFLQKQLAAL</sequence>
<dbReference type="AlphaFoldDB" id="A0A6C0K7E6"/>
<proteinExistence type="predicted"/>
<name>A0A6C0K7E6_9ZZZZ</name>
<evidence type="ECO:0000313" key="1">
    <source>
        <dbReference type="EMBL" id="QHU12740.1"/>
    </source>
</evidence>
<organism evidence="1">
    <name type="scientific">viral metagenome</name>
    <dbReference type="NCBI Taxonomy" id="1070528"/>
    <lineage>
        <taxon>unclassified sequences</taxon>
        <taxon>metagenomes</taxon>
        <taxon>organismal metagenomes</taxon>
    </lineage>
</organism>
<dbReference type="EMBL" id="MN740809">
    <property type="protein sequence ID" value="QHU12740.1"/>
    <property type="molecule type" value="Genomic_DNA"/>
</dbReference>
<protein>
    <submittedName>
        <fullName evidence="1">Uncharacterized protein</fullName>
    </submittedName>
</protein>
<reference evidence="1" key="1">
    <citation type="journal article" date="2020" name="Nature">
        <title>Giant virus diversity and host interactions through global metagenomics.</title>
        <authorList>
            <person name="Schulz F."/>
            <person name="Roux S."/>
            <person name="Paez-Espino D."/>
            <person name="Jungbluth S."/>
            <person name="Walsh D.A."/>
            <person name="Denef V.J."/>
            <person name="McMahon K.D."/>
            <person name="Konstantinidis K.T."/>
            <person name="Eloe-Fadrosh E.A."/>
            <person name="Kyrpides N.C."/>
            <person name="Woyke T."/>
        </authorList>
    </citation>
    <scope>NUCLEOTIDE SEQUENCE</scope>
    <source>
        <strain evidence="1">GVMAG-S-1101172-89</strain>
    </source>
</reference>
<accession>A0A6C0K7E6</accession>